<dbReference type="Pfam" id="PF19713">
    <property type="entry name" value="DUF6208"/>
    <property type="match status" value="1"/>
</dbReference>
<dbReference type="EMBL" id="VHSG01000042">
    <property type="protein sequence ID" value="TQV66321.1"/>
    <property type="molecule type" value="Genomic_DNA"/>
</dbReference>
<name>A0A545SMY8_9GAMM</name>
<dbReference type="OrthoDB" id="459468at2"/>
<comment type="caution">
    <text evidence="1">The sequence shown here is derived from an EMBL/GenBank/DDBJ whole genome shotgun (WGS) entry which is preliminary data.</text>
</comment>
<reference evidence="1 2" key="1">
    <citation type="submission" date="2019-06" db="EMBL/GenBank/DDBJ databases">
        <title>Whole genome sequence for Cellvibrionaceae sp. R142.</title>
        <authorList>
            <person name="Wang G."/>
        </authorList>
    </citation>
    <scope>NUCLEOTIDE SEQUENCE [LARGE SCALE GENOMIC DNA]</scope>
    <source>
        <strain evidence="1 2">R142</strain>
    </source>
</reference>
<keyword evidence="2" id="KW-1185">Reference proteome</keyword>
<dbReference type="InterPro" id="IPR046180">
    <property type="entry name" value="DUF6208"/>
</dbReference>
<gene>
    <name evidence="1" type="ORF">FKG94_27400</name>
</gene>
<sequence>MALKAEHIPIQPSVTRSSDKVGAGELLVDACEIFISMIFRAREVKKIKQNYAGSLQADDAWLVISGSQLKKNQKLLPFLMVSAPRWNVHAVIIASPVFSVKEKLGIETASLSRFSDLWNLSVIDVSTKQPVWSGISTRTRTKRVNVTLSPGAYRVVVRLYESTGDLDSPVLTLDSDRALPARRLDHDNNEFYSKMSMDNYAFYRRLNLFPIRLLKYRRYLKQDLLKRIFLPAADPGTQFEFGYLGFGKELDVRFDDFDFSKFRVYFCFYNEASFPVFWCAVEHKDFRYRAKTAAGCYLLRILSLEC</sequence>
<protein>
    <submittedName>
        <fullName evidence="1">Uncharacterized protein</fullName>
    </submittedName>
</protein>
<evidence type="ECO:0000313" key="1">
    <source>
        <dbReference type="EMBL" id="TQV66321.1"/>
    </source>
</evidence>
<organism evidence="1 2">
    <name type="scientific">Exilibacterium tricleocarpae</name>
    <dbReference type="NCBI Taxonomy" id="2591008"/>
    <lineage>
        <taxon>Bacteria</taxon>
        <taxon>Pseudomonadati</taxon>
        <taxon>Pseudomonadota</taxon>
        <taxon>Gammaproteobacteria</taxon>
        <taxon>Cellvibrionales</taxon>
        <taxon>Cellvibrionaceae</taxon>
        <taxon>Exilibacterium</taxon>
    </lineage>
</organism>
<dbReference type="Proteomes" id="UP000319732">
    <property type="component" value="Unassembled WGS sequence"/>
</dbReference>
<accession>A0A545SMY8</accession>
<evidence type="ECO:0000313" key="2">
    <source>
        <dbReference type="Proteomes" id="UP000319732"/>
    </source>
</evidence>
<dbReference type="RefSeq" id="WP_142930146.1">
    <property type="nucleotide sequence ID" value="NZ_ML660117.1"/>
</dbReference>
<dbReference type="AlphaFoldDB" id="A0A545SMY8"/>
<proteinExistence type="predicted"/>